<keyword evidence="1" id="KW-0812">Transmembrane</keyword>
<accession>S8EZK0</accession>
<dbReference type="AlphaFoldDB" id="S8EZK0"/>
<dbReference type="Proteomes" id="UP000015241">
    <property type="component" value="Unassembled WGS sequence"/>
</dbReference>
<feature type="transmembrane region" description="Helical" evidence="1">
    <location>
        <begin position="27"/>
        <end position="45"/>
    </location>
</feature>
<dbReference type="InParanoid" id="S8EZK0"/>
<keyword evidence="1" id="KW-0472">Membrane</keyword>
<evidence type="ECO:0000256" key="1">
    <source>
        <dbReference type="SAM" id="Phobius"/>
    </source>
</evidence>
<reference evidence="2 3" key="1">
    <citation type="journal article" date="2012" name="Science">
        <title>The Paleozoic origin of enzymatic lignin decomposition reconstructed from 31 fungal genomes.</title>
        <authorList>
            <person name="Floudas D."/>
            <person name="Binder M."/>
            <person name="Riley R."/>
            <person name="Barry K."/>
            <person name="Blanchette R.A."/>
            <person name="Henrissat B."/>
            <person name="Martinez A.T."/>
            <person name="Otillar R."/>
            <person name="Spatafora J.W."/>
            <person name="Yadav J.S."/>
            <person name="Aerts A."/>
            <person name="Benoit I."/>
            <person name="Boyd A."/>
            <person name="Carlson A."/>
            <person name="Copeland A."/>
            <person name="Coutinho P.M."/>
            <person name="de Vries R.P."/>
            <person name="Ferreira P."/>
            <person name="Findley K."/>
            <person name="Foster B."/>
            <person name="Gaskell J."/>
            <person name="Glotzer D."/>
            <person name="Gorecki P."/>
            <person name="Heitman J."/>
            <person name="Hesse C."/>
            <person name="Hori C."/>
            <person name="Igarashi K."/>
            <person name="Jurgens J.A."/>
            <person name="Kallen N."/>
            <person name="Kersten P."/>
            <person name="Kohler A."/>
            <person name="Kuees U."/>
            <person name="Kumar T.K.A."/>
            <person name="Kuo A."/>
            <person name="LaButti K."/>
            <person name="Larrondo L.F."/>
            <person name="Lindquist E."/>
            <person name="Ling A."/>
            <person name="Lombard V."/>
            <person name="Lucas S."/>
            <person name="Lundell T."/>
            <person name="Martin R."/>
            <person name="McLaughlin D.J."/>
            <person name="Morgenstern I."/>
            <person name="Morin E."/>
            <person name="Murat C."/>
            <person name="Nagy L.G."/>
            <person name="Nolan M."/>
            <person name="Ohm R.A."/>
            <person name="Patyshakuliyeva A."/>
            <person name="Rokas A."/>
            <person name="Ruiz-Duenas F.J."/>
            <person name="Sabat G."/>
            <person name="Salamov A."/>
            <person name="Samejima M."/>
            <person name="Schmutz J."/>
            <person name="Slot J.C."/>
            <person name="St John F."/>
            <person name="Stenlid J."/>
            <person name="Sun H."/>
            <person name="Sun S."/>
            <person name="Syed K."/>
            <person name="Tsang A."/>
            <person name="Wiebenga A."/>
            <person name="Young D."/>
            <person name="Pisabarro A."/>
            <person name="Eastwood D.C."/>
            <person name="Martin F."/>
            <person name="Cullen D."/>
            <person name="Grigoriev I.V."/>
            <person name="Hibbett D.S."/>
        </authorList>
    </citation>
    <scope>NUCLEOTIDE SEQUENCE</scope>
    <source>
        <strain evidence="3">FP-58527</strain>
    </source>
</reference>
<feature type="transmembrane region" description="Helical" evidence="1">
    <location>
        <begin position="198"/>
        <end position="217"/>
    </location>
</feature>
<evidence type="ECO:0000313" key="2">
    <source>
        <dbReference type="EMBL" id="EPS95065.1"/>
    </source>
</evidence>
<dbReference type="eggNOG" id="ENOG502RDJW">
    <property type="taxonomic scope" value="Eukaryota"/>
</dbReference>
<keyword evidence="3" id="KW-1185">Reference proteome</keyword>
<evidence type="ECO:0000313" key="3">
    <source>
        <dbReference type="Proteomes" id="UP000015241"/>
    </source>
</evidence>
<dbReference type="EMBL" id="KE504216">
    <property type="protein sequence ID" value="EPS95065.1"/>
    <property type="molecule type" value="Genomic_DNA"/>
</dbReference>
<dbReference type="HOGENOM" id="CLU_060803_0_0_1"/>
<feature type="transmembrane region" description="Helical" evidence="1">
    <location>
        <begin position="273"/>
        <end position="293"/>
    </location>
</feature>
<dbReference type="OrthoDB" id="2562239at2759"/>
<sequence>MSASNSTFVFPAPIGGVPSPGDFPPSLFFEIAYIFLIPLLALRWSRKTSRTLVIMGVTFTSVERLVSFGLRMAQANNPHLRTLKFMVNELQSGYCATFLALANDCQHIARAYLVNSTRGTDFHPIGGIFGAEGLTPGEPTVHVPLCDEPKRRRRFRIVCIILTVTFVIASLCGLVSGAMYRDATTSLPKAAITQGARYAILGLAILQSTNLLLLSALLTRPRRVASRRILYICFICCVLTISPVYRLSVMSAKATSLSISVTADPLNGQEAKALFYGLHIFPELIAAVLLLGVNIQAVYNTGFAGDWGIRDRK</sequence>
<feature type="transmembrane region" description="Helical" evidence="1">
    <location>
        <begin position="157"/>
        <end position="178"/>
    </location>
</feature>
<keyword evidence="1" id="KW-1133">Transmembrane helix</keyword>
<feature type="transmembrane region" description="Helical" evidence="1">
    <location>
        <begin position="229"/>
        <end position="248"/>
    </location>
</feature>
<gene>
    <name evidence="2" type="ORF">FOMPIDRAFT_1133221</name>
</gene>
<name>S8EZK0_FOMSC</name>
<organism evidence="2 3">
    <name type="scientific">Fomitopsis schrenkii</name>
    <name type="common">Brown rot fungus</name>
    <dbReference type="NCBI Taxonomy" id="2126942"/>
    <lineage>
        <taxon>Eukaryota</taxon>
        <taxon>Fungi</taxon>
        <taxon>Dikarya</taxon>
        <taxon>Basidiomycota</taxon>
        <taxon>Agaricomycotina</taxon>
        <taxon>Agaricomycetes</taxon>
        <taxon>Polyporales</taxon>
        <taxon>Fomitopsis</taxon>
    </lineage>
</organism>
<protein>
    <submittedName>
        <fullName evidence="2">Uncharacterized protein</fullName>
    </submittedName>
</protein>
<proteinExistence type="predicted"/>